<reference evidence="1 2" key="1">
    <citation type="submission" date="2011-02" db="EMBL/GenBank/DDBJ databases">
        <authorList>
            <person name="Nelson K.E."/>
            <person name="Sutton G."/>
            <person name="Torralba M."/>
            <person name="Durkin S."/>
            <person name="Harkins D."/>
            <person name="Montgomery R."/>
            <person name="Ziemer C."/>
            <person name="Klaassens E."/>
            <person name="Ocuiv P."/>
            <person name="Morrison M."/>
        </authorList>
    </citation>
    <scope>NUCLEOTIDE SEQUENCE [LARGE SCALE GENOMIC DNA]</scope>
    <source>
        <strain evidence="1 2">8</strain>
    </source>
</reference>
<gene>
    <name evidence="1" type="ORF">CUS_8136</name>
</gene>
<dbReference type="AlphaFoldDB" id="E9SB23"/>
<accession>E9SB23</accession>
<evidence type="ECO:0000313" key="2">
    <source>
        <dbReference type="Proteomes" id="UP000004259"/>
    </source>
</evidence>
<dbReference type="STRING" id="246199.CUS_8136"/>
<keyword evidence="2" id="KW-1185">Reference proteome</keyword>
<evidence type="ECO:0000313" key="1">
    <source>
        <dbReference type="EMBL" id="EGC03623.1"/>
    </source>
</evidence>
<dbReference type="RefSeq" id="WP_002848408.1">
    <property type="nucleotide sequence ID" value="NZ_ADKM02000062.1"/>
</dbReference>
<comment type="caution">
    <text evidence="1">The sequence shown here is derived from an EMBL/GenBank/DDBJ whole genome shotgun (WGS) entry which is preliminary data.</text>
</comment>
<protein>
    <submittedName>
        <fullName evidence="1">Conserved domain protein</fullName>
    </submittedName>
</protein>
<dbReference type="OrthoDB" id="1827772at2"/>
<dbReference type="Proteomes" id="UP000004259">
    <property type="component" value="Unassembled WGS sequence"/>
</dbReference>
<name>E9SB23_RUMAL</name>
<dbReference type="EMBL" id="ADKM02000062">
    <property type="protein sequence ID" value="EGC03623.1"/>
    <property type="molecule type" value="Genomic_DNA"/>
</dbReference>
<sequence>MRALAEVEDFFDIDITERENDYLIRVTRKSDGKDMKFTMALCEFVWYMDWWYDTKASYDDGGCAVAKECDMEEMRLRIRMYLFEHSRIFLM</sequence>
<proteinExistence type="predicted"/>
<organism evidence="1 2">
    <name type="scientific">Ruminococcus albus 8</name>
    <dbReference type="NCBI Taxonomy" id="246199"/>
    <lineage>
        <taxon>Bacteria</taxon>
        <taxon>Bacillati</taxon>
        <taxon>Bacillota</taxon>
        <taxon>Clostridia</taxon>
        <taxon>Eubacteriales</taxon>
        <taxon>Oscillospiraceae</taxon>
        <taxon>Ruminococcus</taxon>
    </lineage>
</organism>